<dbReference type="AlphaFoldDB" id="A0AAV1DRJ6"/>
<feature type="region of interest" description="Disordered" evidence="1">
    <location>
        <begin position="1"/>
        <end position="36"/>
    </location>
</feature>
<organism evidence="2 3">
    <name type="scientific">Oldenlandia corymbosa var. corymbosa</name>
    <dbReference type="NCBI Taxonomy" id="529605"/>
    <lineage>
        <taxon>Eukaryota</taxon>
        <taxon>Viridiplantae</taxon>
        <taxon>Streptophyta</taxon>
        <taxon>Embryophyta</taxon>
        <taxon>Tracheophyta</taxon>
        <taxon>Spermatophyta</taxon>
        <taxon>Magnoliopsida</taxon>
        <taxon>eudicotyledons</taxon>
        <taxon>Gunneridae</taxon>
        <taxon>Pentapetalae</taxon>
        <taxon>asterids</taxon>
        <taxon>lamiids</taxon>
        <taxon>Gentianales</taxon>
        <taxon>Rubiaceae</taxon>
        <taxon>Rubioideae</taxon>
        <taxon>Spermacoceae</taxon>
        <taxon>Hedyotis-Oldenlandia complex</taxon>
        <taxon>Oldenlandia</taxon>
    </lineage>
</organism>
<evidence type="ECO:0000256" key="1">
    <source>
        <dbReference type="SAM" id="MobiDB-lite"/>
    </source>
</evidence>
<dbReference type="Proteomes" id="UP001161247">
    <property type="component" value="Chromosome 6"/>
</dbReference>
<name>A0AAV1DRJ6_OLDCO</name>
<keyword evidence="3" id="KW-1185">Reference proteome</keyword>
<feature type="compositionally biased region" description="Low complexity" evidence="1">
    <location>
        <begin position="12"/>
        <end position="35"/>
    </location>
</feature>
<dbReference type="EMBL" id="OX459123">
    <property type="protein sequence ID" value="CAI9110424.1"/>
    <property type="molecule type" value="Genomic_DNA"/>
</dbReference>
<gene>
    <name evidence="2" type="ORF">OLC1_LOCUS18086</name>
</gene>
<dbReference type="PANTHER" id="PTHR34996:SF3">
    <property type="entry name" value="OS06G0327400 PROTEIN"/>
    <property type="match status" value="1"/>
</dbReference>
<sequence>MSHMRYNRVGSSKRYSYSSTSSSSSSSSSSSTSTSCHGFRGFRLNPKRFSVQRLRTKFLFLMKLFSKWRNSYGNALRSLRKNISSSRGSKSFRKDQSGLNTSSRRNLVFLKNDVDDHRNSTDRDCRRMKSFARTNSFYTEAIADCLDFIKRNSLSLDENPVLHER</sequence>
<accession>A0AAV1DRJ6</accession>
<evidence type="ECO:0000313" key="2">
    <source>
        <dbReference type="EMBL" id="CAI9110424.1"/>
    </source>
</evidence>
<dbReference type="PANTHER" id="PTHR34996">
    <property type="entry name" value="OS06G0327400 PROTEIN"/>
    <property type="match status" value="1"/>
</dbReference>
<protein>
    <submittedName>
        <fullName evidence="2">OLC1v1010438C1</fullName>
    </submittedName>
</protein>
<reference evidence="2" key="1">
    <citation type="submission" date="2023-03" db="EMBL/GenBank/DDBJ databases">
        <authorList>
            <person name="Julca I."/>
        </authorList>
    </citation>
    <scope>NUCLEOTIDE SEQUENCE</scope>
</reference>
<evidence type="ECO:0000313" key="3">
    <source>
        <dbReference type="Proteomes" id="UP001161247"/>
    </source>
</evidence>
<proteinExistence type="predicted"/>